<dbReference type="PANTHER" id="PTHR43265">
    <property type="entry name" value="ESTERASE ESTD"/>
    <property type="match status" value="1"/>
</dbReference>
<dbReference type="RefSeq" id="WP_199018248.1">
    <property type="nucleotide sequence ID" value="NZ_JAELUP010000013.1"/>
</dbReference>
<dbReference type="Proteomes" id="UP000640274">
    <property type="component" value="Unassembled WGS sequence"/>
</dbReference>
<protein>
    <submittedName>
        <fullName evidence="2">Alpha/beta fold hydrolase</fullName>
    </submittedName>
</protein>
<evidence type="ECO:0000259" key="1">
    <source>
        <dbReference type="Pfam" id="PF12146"/>
    </source>
</evidence>
<dbReference type="AlphaFoldDB" id="A0A934J5B3"/>
<dbReference type="InterPro" id="IPR053145">
    <property type="entry name" value="AB_hydrolase_Est10"/>
</dbReference>
<reference evidence="2" key="1">
    <citation type="submission" date="2020-12" db="EMBL/GenBank/DDBJ databases">
        <authorList>
            <person name="Huq M.A."/>
        </authorList>
    </citation>
    <scope>NUCLEOTIDE SEQUENCE</scope>
    <source>
        <strain evidence="2">MAHUQ-46</strain>
    </source>
</reference>
<dbReference type="Pfam" id="PF12146">
    <property type="entry name" value="Hydrolase_4"/>
    <property type="match status" value="1"/>
</dbReference>
<name>A0A934J5B3_9BACL</name>
<keyword evidence="2" id="KW-0378">Hydrolase</keyword>
<dbReference type="PANTHER" id="PTHR43265:SF1">
    <property type="entry name" value="ESTERASE ESTD"/>
    <property type="match status" value="1"/>
</dbReference>
<sequence>MPIGDGPFPAVVLVHGSGPHDRDSTIGGAKVFHDLAVGLASQKIAVLQYDKVTYQHTMKSAFNPLFTIKEETVDDALRAVDLLRDIKDIDSRQIYVAGHSQGAFAIPLILEGDTSGGIAGTVMIASPAGTFQDVLSLQQQELLERMKKLHLPTDVQEQNVTFYKELAALINDKQYSKDNLPKHFPIQSAYWWYAMRDYRTADKAALQTGPLLVLQGENDWQVPLTEFQQLQSALKNRRDVTFKSYPHVNHLLAEYKDVSVGIEYAQPSNVSPQIIQDIAAFIKK</sequence>
<dbReference type="SUPFAM" id="SSF53474">
    <property type="entry name" value="alpha/beta-Hydrolases"/>
    <property type="match status" value="1"/>
</dbReference>
<feature type="domain" description="Serine aminopeptidase S33" evidence="1">
    <location>
        <begin position="10"/>
        <end position="252"/>
    </location>
</feature>
<evidence type="ECO:0000313" key="3">
    <source>
        <dbReference type="Proteomes" id="UP000640274"/>
    </source>
</evidence>
<keyword evidence="3" id="KW-1185">Reference proteome</keyword>
<accession>A0A934J5B3</accession>
<dbReference type="Gene3D" id="3.40.50.1820">
    <property type="entry name" value="alpha/beta hydrolase"/>
    <property type="match status" value="1"/>
</dbReference>
<dbReference type="InterPro" id="IPR029058">
    <property type="entry name" value="AB_hydrolase_fold"/>
</dbReference>
<proteinExistence type="predicted"/>
<comment type="caution">
    <text evidence="2">The sequence shown here is derived from an EMBL/GenBank/DDBJ whole genome shotgun (WGS) entry which is preliminary data.</text>
</comment>
<organism evidence="2 3">
    <name type="scientific">Paenibacillus roseus</name>
    <dbReference type="NCBI Taxonomy" id="2798579"/>
    <lineage>
        <taxon>Bacteria</taxon>
        <taxon>Bacillati</taxon>
        <taxon>Bacillota</taxon>
        <taxon>Bacilli</taxon>
        <taxon>Bacillales</taxon>
        <taxon>Paenibacillaceae</taxon>
        <taxon>Paenibacillus</taxon>
    </lineage>
</organism>
<gene>
    <name evidence="2" type="ORF">JFN88_05090</name>
</gene>
<dbReference type="EMBL" id="JAELUP010000013">
    <property type="protein sequence ID" value="MBJ6360695.1"/>
    <property type="molecule type" value="Genomic_DNA"/>
</dbReference>
<dbReference type="GO" id="GO:0052689">
    <property type="term" value="F:carboxylic ester hydrolase activity"/>
    <property type="evidence" value="ECO:0007669"/>
    <property type="project" value="TreeGrafter"/>
</dbReference>
<dbReference type="InterPro" id="IPR022742">
    <property type="entry name" value="Hydrolase_4"/>
</dbReference>
<evidence type="ECO:0000313" key="2">
    <source>
        <dbReference type="EMBL" id="MBJ6360695.1"/>
    </source>
</evidence>